<evidence type="ECO:0000313" key="1">
    <source>
        <dbReference type="EMBL" id="RPD59011.1"/>
    </source>
</evidence>
<reference evidence="1" key="1">
    <citation type="journal article" date="2018" name="Genome Biol. Evol.">
        <title>Genomics and development of Lentinus tigrinus, a white-rot wood-decaying mushroom with dimorphic fruiting bodies.</title>
        <authorList>
            <person name="Wu B."/>
            <person name="Xu Z."/>
            <person name="Knudson A."/>
            <person name="Carlson A."/>
            <person name="Chen N."/>
            <person name="Kovaka S."/>
            <person name="LaButti K."/>
            <person name="Lipzen A."/>
            <person name="Pennachio C."/>
            <person name="Riley R."/>
            <person name="Schakwitz W."/>
            <person name="Umezawa K."/>
            <person name="Ohm R.A."/>
            <person name="Grigoriev I.V."/>
            <person name="Nagy L.G."/>
            <person name="Gibbons J."/>
            <person name="Hibbett D."/>
        </authorList>
    </citation>
    <scope>NUCLEOTIDE SEQUENCE [LARGE SCALE GENOMIC DNA]</scope>
    <source>
        <strain evidence="1">ALCF2SS1-6</strain>
    </source>
</reference>
<evidence type="ECO:0000313" key="2">
    <source>
        <dbReference type="Proteomes" id="UP000313359"/>
    </source>
</evidence>
<dbReference type="Proteomes" id="UP000313359">
    <property type="component" value="Unassembled WGS sequence"/>
</dbReference>
<dbReference type="AlphaFoldDB" id="A0A5C2S5Q5"/>
<sequence length="200" mass="21888">MAQHLAGTSYRGHHRGVRLGSRRYLFPYRNNCAGDDRLLSEVHSAVCTQLCIDISGRTTAFAEAEVRHSRWICSQSAPPADIRLATDTGSHLSCADTNTGPHKTSNQAEVYIYNGALFESGAPRTIPGIQSAFSVALSHALGKSVSIPENGSEPEHYRQGYHSCGSERAGHGKLRRKLVGVRKLVIGCERVQLPYSRWGE</sequence>
<accession>A0A5C2S5Q5</accession>
<gene>
    <name evidence="1" type="ORF">L227DRAFT_172150</name>
</gene>
<proteinExistence type="predicted"/>
<name>A0A5C2S5Q5_9APHY</name>
<keyword evidence="2" id="KW-1185">Reference proteome</keyword>
<dbReference type="EMBL" id="ML122272">
    <property type="protein sequence ID" value="RPD59011.1"/>
    <property type="molecule type" value="Genomic_DNA"/>
</dbReference>
<organism evidence="1 2">
    <name type="scientific">Lentinus tigrinus ALCF2SS1-6</name>
    <dbReference type="NCBI Taxonomy" id="1328759"/>
    <lineage>
        <taxon>Eukaryota</taxon>
        <taxon>Fungi</taxon>
        <taxon>Dikarya</taxon>
        <taxon>Basidiomycota</taxon>
        <taxon>Agaricomycotina</taxon>
        <taxon>Agaricomycetes</taxon>
        <taxon>Polyporales</taxon>
        <taxon>Polyporaceae</taxon>
        <taxon>Lentinus</taxon>
    </lineage>
</organism>
<protein>
    <submittedName>
        <fullName evidence="1">Uncharacterized protein</fullName>
    </submittedName>
</protein>